<keyword evidence="3" id="KW-1185">Reference proteome</keyword>
<protein>
    <submittedName>
        <fullName evidence="2">Uncharacterized protein</fullName>
    </submittedName>
</protein>
<dbReference type="EMBL" id="ML978966">
    <property type="protein sequence ID" value="KAF1929463.1"/>
    <property type="molecule type" value="Genomic_DNA"/>
</dbReference>
<dbReference type="RefSeq" id="XP_033449711.1">
    <property type="nucleotide sequence ID" value="XM_033587454.1"/>
</dbReference>
<feature type="transmembrane region" description="Helical" evidence="1">
    <location>
        <begin position="27"/>
        <end position="46"/>
    </location>
</feature>
<name>A0A6A5RPW9_9PLEO</name>
<organism evidence="2 3">
    <name type="scientific">Didymella exigua CBS 183.55</name>
    <dbReference type="NCBI Taxonomy" id="1150837"/>
    <lineage>
        <taxon>Eukaryota</taxon>
        <taxon>Fungi</taxon>
        <taxon>Dikarya</taxon>
        <taxon>Ascomycota</taxon>
        <taxon>Pezizomycotina</taxon>
        <taxon>Dothideomycetes</taxon>
        <taxon>Pleosporomycetidae</taxon>
        <taxon>Pleosporales</taxon>
        <taxon>Pleosporineae</taxon>
        <taxon>Didymellaceae</taxon>
        <taxon>Didymella</taxon>
    </lineage>
</organism>
<evidence type="ECO:0000313" key="2">
    <source>
        <dbReference type="EMBL" id="KAF1929463.1"/>
    </source>
</evidence>
<accession>A0A6A5RPW9</accession>
<sequence length="70" mass="7881">MFVAFASSPHLHNFWQDQHQGIPLSTLAQYLGLSLFLSPTSTFAFLPRIRLARTRYRTPCSLTASSLAQI</sequence>
<dbReference type="GeneID" id="54345100"/>
<keyword evidence="1" id="KW-0812">Transmembrane</keyword>
<dbReference type="AlphaFoldDB" id="A0A6A5RPW9"/>
<dbReference type="Proteomes" id="UP000800082">
    <property type="component" value="Unassembled WGS sequence"/>
</dbReference>
<gene>
    <name evidence="2" type="ORF">M421DRAFT_139271</name>
</gene>
<evidence type="ECO:0000256" key="1">
    <source>
        <dbReference type="SAM" id="Phobius"/>
    </source>
</evidence>
<keyword evidence="1" id="KW-0472">Membrane</keyword>
<evidence type="ECO:0000313" key="3">
    <source>
        <dbReference type="Proteomes" id="UP000800082"/>
    </source>
</evidence>
<reference evidence="2" key="1">
    <citation type="journal article" date="2020" name="Stud. Mycol.">
        <title>101 Dothideomycetes genomes: a test case for predicting lifestyles and emergence of pathogens.</title>
        <authorList>
            <person name="Haridas S."/>
            <person name="Albert R."/>
            <person name="Binder M."/>
            <person name="Bloem J."/>
            <person name="Labutti K."/>
            <person name="Salamov A."/>
            <person name="Andreopoulos B."/>
            <person name="Baker S."/>
            <person name="Barry K."/>
            <person name="Bills G."/>
            <person name="Bluhm B."/>
            <person name="Cannon C."/>
            <person name="Castanera R."/>
            <person name="Culley D."/>
            <person name="Daum C."/>
            <person name="Ezra D."/>
            <person name="Gonzalez J."/>
            <person name="Henrissat B."/>
            <person name="Kuo A."/>
            <person name="Liang C."/>
            <person name="Lipzen A."/>
            <person name="Lutzoni F."/>
            <person name="Magnuson J."/>
            <person name="Mondo S."/>
            <person name="Nolan M."/>
            <person name="Ohm R."/>
            <person name="Pangilinan J."/>
            <person name="Park H.-J."/>
            <person name="Ramirez L."/>
            <person name="Alfaro M."/>
            <person name="Sun H."/>
            <person name="Tritt A."/>
            <person name="Yoshinaga Y."/>
            <person name="Zwiers L.-H."/>
            <person name="Turgeon B."/>
            <person name="Goodwin S."/>
            <person name="Spatafora J."/>
            <person name="Crous P."/>
            <person name="Grigoriev I."/>
        </authorList>
    </citation>
    <scope>NUCLEOTIDE SEQUENCE</scope>
    <source>
        <strain evidence="2">CBS 183.55</strain>
    </source>
</reference>
<keyword evidence="1" id="KW-1133">Transmembrane helix</keyword>
<proteinExistence type="predicted"/>